<dbReference type="Proteomes" id="UP001437256">
    <property type="component" value="Unassembled WGS sequence"/>
</dbReference>
<name>A0ABR2ZBM8_9AGAR</name>
<proteinExistence type="predicted"/>
<feature type="compositionally biased region" description="Polar residues" evidence="1">
    <location>
        <begin position="166"/>
        <end position="230"/>
    </location>
</feature>
<reference evidence="2 3" key="1">
    <citation type="submission" date="2024-05" db="EMBL/GenBank/DDBJ databases">
        <title>A draft genome resource for the thread blight pathogen Marasmius tenuissimus strain MS-2.</title>
        <authorList>
            <person name="Yulfo-Soto G.E."/>
            <person name="Baruah I.K."/>
            <person name="Amoako-Attah I."/>
            <person name="Bukari Y."/>
            <person name="Meinhardt L.W."/>
            <person name="Bailey B.A."/>
            <person name="Cohen S.P."/>
        </authorList>
    </citation>
    <scope>NUCLEOTIDE SEQUENCE [LARGE SCALE GENOMIC DNA]</scope>
    <source>
        <strain evidence="2 3">MS-2</strain>
    </source>
</reference>
<evidence type="ECO:0000313" key="3">
    <source>
        <dbReference type="Proteomes" id="UP001437256"/>
    </source>
</evidence>
<evidence type="ECO:0000313" key="2">
    <source>
        <dbReference type="EMBL" id="KAL0058639.1"/>
    </source>
</evidence>
<sequence length="239" mass="26074">MSFLFSKSKSKKRSLEEVPMTNNALAVKSGVSVLVLDALQDVARLAPVPYLSIICSVARWILETVQTFDENKEAYKALGEDTCGVVYAINDTCQGFMKENETWTADLEENLRQLWVYSFRGSLLLESRPMITPLGPSNRFKAISAANCAELPLDITIHEPVRRMSENQQADHGSSTSGAGRENSTFHTTLPGSDSGSFSGNIHVNDVAGNQHNSGNESHSFMVNSHNNGNRAGGHSIGR</sequence>
<accession>A0ABR2ZBM8</accession>
<evidence type="ECO:0000256" key="1">
    <source>
        <dbReference type="SAM" id="MobiDB-lite"/>
    </source>
</evidence>
<dbReference type="EMBL" id="JBBXMP010000292">
    <property type="protein sequence ID" value="KAL0058639.1"/>
    <property type="molecule type" value="Genomic_DNA"/>
</dbReference>
<keyword evidence="3" id="KW-1185">Reference proteome</keyword>
<protein>
    <submittedName>
        <fullName evidence="2">Uncharacterized protein</fullName>
    </submittedName>
</protein>
<comment type="caution">
    <text evidence="2">The sequence shown here is derived from an EMBL/GenBank/DDBJ whole genome shotgun (WGS) entry which is preliminary data.</text>
</comment>
<organism evidence="2 3">
    <name type="scientific">Marasmius tenuissimus</name>
    <dbReference type="NCBI Taxonomy" id="585030"/>
    <lineage>
        <taxon>Eukaryota</taxon>
        <taxon>Fungi</taxon>
        <taxon>Dikarya</taxon>
        <taxon>Basidiomycota</taxon>
        <taxon>Agaricomycotina</taxon>
        <taxon>Agaricomycetes</taxon>
        <taxon>Agaricomycetidae</taxon>
        <taxon>Agaricales</taxon>
        <taxon>Marasmiineae</taxon>
        <taxon>Marasmiaceae</taxon>
        <taxon>Marasmius</taxon>
    </lineage>
</organism>
<gene>
    <name evidence="2" type="ORF">AAF712_014685</name>
</gene>
<feature type="region of interest" description="Disordered" evidence="1">
    <location>
        <begin position="165"/>
        <end position="239"/>
    </location>
</feature>